<dbReference type="EMBL" id="BSUN01000001">
    <property type="protein sequence ID" value="GMA34049.1"/>
    <property type="molecule type" value="Genomic_DNA"/>
</dbReference>
<keyword evidence="3" id="KW-1185">Reference proteome</keyword>
<dbReference type="Proteomes" id="UP001157125">
    <property type="component" value="Unassembled WGS sequence"/>
</dbReference>
<evidence type="ECO:0000313" key="3">
    <source>
        <dbReference type="Proteomes" id="UP001157125"/>
    </source>
</evidence>
<feature type="compositionally biased region" description="Polar residues" evidence="1">
    <location>
        <begin position="74"/>
        <end position="83"/>
    </location>
</feature>
<evidence type="ECO:0000256" key="1">
    <source>
        <dbReference type="SAM" id="MobiDB-lite"/>
    </source>
</evidence>
<comment type="caution">
    <text evidence="2">The sequence shown here is derived from an EMBL/GenBank/DDBJ whole genome shotgun (WGS) entry which is preliminary data.</text>
</comment>
<protein>
    <submittedName>
        <fullName evidence="2">Uncharacterized protein</fullName>
    </submittedName>
</protein>
<evidence type="ECO:0000313" key="2">
    <source>
        <dbReference type="EMBL" id="GMA34049.1"/>
    </source>
</evidence>
<feature type="region of interest" description="Disordered" evidence="1">
    <location>
        <begin position="73"/>
        <end position="92"/>
    </location>
</feature>
<organism evidence="2 3">
    <name type="scientific">Demequina litorisediminis</name>
    <dbReference type="NCBI Taxonomy" id="1849022"/>
    <lineage>
        <taxon>Bacteria</taxon>
        <taxon>Bacillati</taxon>
        <taxon>Actinomycetota</taxon>
        <taxon>Actinomycetes</taxon>
        <taxon>Micrococcales</taxon>
        <taxon>Demequinaceae</taxon>
        <taxon>Demequina</taxon>
    </lineage>
</organism>
<sequence length="92" mass="9795">MSLERMGGRCTRTGDTVRLDACPLASVAVHRPEVYCRLHVAMLEGVAGSRLDVRTGAGRVGCLITEATPASADVTVTQKSGRTSRQRREPAA</sequence>
<gene>
    <name evidence="2" type="ORF">GCM10025876_02530</name>
</gene>
<accession>A0ABQ6IBC1</accession>
<proteinExistence type="predicted"/>
<reference evidence="3" key="1">
    <citation type="journal article" date="2019" name="Int. J. Syst. Evol. Microbiol.">
        <title>The Global Catalogue of Microorganisms (GCM) 10K type strain sequencing project: providing services to taxonomists for standard genome sequencing and annotation.</title>
        <authorList>
            <consortium name="The Broad Institute Genomics Platform"/>
            <consortium name="The Broad Institute Genome Sequencing Center for Infectious Disease"/>
            <person name="Wu L."/>
            <person name="Ma J."/>
        </authorList>
    </citation>
    <scope>NUCLEOTIDE SEQUENCE [LARGE SCALE GENOMIC DNA]</scope>
    <source>
        <strain evidence="3">NBRC 112299</strain>
    </source>
</reference>
<name>A0ABQ6IBC1_9MICO</name>